<evidence type="ECO:0008006" key="3">
    <source>
        <dbReference type="Google" id="ProtNLM"/>
    </source>
</evidence>
<dbReference type="SUPFAM" id="SSF52047">
    <property type="entry name" value="RNI-like"/>
    <property type="match status" value="1"/>
</dbReference>
<dbReference type="InParanoid" id="G4U361"/>
<evidence type="ECO:0000313" key="2">
    <source>
        <dbReference type="Proteomes" id="UP000007148"/>
    </source>
</evidence>
<gene>
    <name evidence="1" type="ORF">PIIN_08913</name>
</gene>
<dbReference type="HOGENOM" id="CLU_516900_0_0_1"/>
<dbReference type="EMBL" id="CAFZ01001880">
    <property type="protein sequence ID" value="CCA78020.1"/>
    <property type="molecule type" value="Genomic_DNA"/>
</dbReference>
<keyword evidence="2" id="KW-1185">Reference proteome</keyword>
<accession>G4U361</accession>
<name>G4U361_SERID</name>
<evidence type="ECO:0000313" key="1">
    <source>
        <dbReference type="EMBL" id="CCA78020.1"/>
    </source>
</evidence>
<reference evidence="1 2" key="1">
    <citation type="journal article" date="2011" name="PLoS Pathog.">
        <title>Endophytic Life Strategies Decoded by Genome and Transcriptome Analyses of the Mutualistic Root Symbiont Piriformospora indica.</title>
        <authorList>
            <person name="Zuccaro A."/>
            <person name="Lahrmann U."/>
            <person name="Guldener U."/>
            <person name="Langen G."/>
            <person name="Pfiffi S."/>
            <person name="Biedenkopf D."/>
            <person name="Wong P."/>
            <person name="Samans B."/>
            <person name="Grimm C."/>
            <person name="Basiewicz M."/>
            <person name="Murat C."/>
            <person name="Martin F."/>
            <person name="Kogel K.H."/>
        </authorList>
    </citation>
    <scope>NUCLEOTIDE SEQUENCE [LARGE SCALE GENOMIC DNA]</scope>
    <source>
        <strain evidence="1 2">DSM 11827</strain>
    </source>
</reference>
<comment type="caution">
    <text evidence="1">The sequence shown here is derived from an EMBL/GenBank/DDBJ whole genome shotgun (WGS) entry which is preliminary data.</text>
</comment>
<proteinExistence type="predicted"/>
<sequence>MLAIPALWSTVYVTDSEKEEDMEAKLQTFLSISRPYRLDVTVFINARESDTIARRLAGHTDRIRTLKIVDLHQGYTYLTMAWISRILSTIGLLPNLERLRVEAQTPIGGEDATRVFQQAPSLTNFHGMWLRATLPPQRALQSLALDLSPYQVWDIAESYPRLEEFRVRLTKPVSTCGSTELRTEYKGPAWFFLRFLAMEIHTTGINHVFSTFTSRTPVLFNLRVILTQWEALPSILMILEASPRLAYFMLKLKVSSGTPPPLPRIGQTSIKTLHLTWSGADMDIVFDALLGKTPYVRHLKLYAGKDAQFPSPFVHHLGQVEEINLNFHQRGLKVNLQSDTLLRLDISAFAFFSKAGDAALDCRNLRALTLINNTPISFRPRHSFECIGTKNCVSLQELSFLGTWRFEPFPSLNVRSVTCPPNQKFITDLLCYIIYQPHDCPRLEELSLHAHRIPWDLLIVAIERRNTLPHKSNVAQLKQITVLESPSDWTRMLLIRALRGEFVFSDLVSDGSYSIEKICKHYLDHNM</sequence>
<dbReference type="AlphaFoldDB" id="G4U361"/>
<dbReference type="Proteomes" id="UP000007148">
    <property type="component" value="Unassembled WGS sequence"/>
</dbReference>
<protein>
    <recommendedName>
        <fullName evidence="3">F-box domain-containing protein</fullName>
    </recommendedName>
</protein>
<organism evidence="1 2">
    <name type="scientific">Serendipita indica (strain DSM 11827)</name>
    <name type="common">Root endophyte fungus</name>
    <name type="synonym">Piriformospora indica</name>
    <dbReference type="NCBI Taxonomy" id="1109443"/>
    <lineage>
        <taxon>Eukaryota</taxon>
        <taxon>Fungi</taxon>
        <taxon>Dikarya</taxon>
        <taxon>Basidiomycota</taxon>
        <taxon>Agaricomycotina</taxon>
        <taxon>Agaricomycetes</taxon>
        <taxon>Sebacinales</taxon>
        <taxon>Serendipitaceae</taxon>
        <taxon>Serendipita</taxon>
    </lineage>
</organism>